<reference evidence="1 2" key="1">
    <citation type="submission" date="2017-12" db="EMBL/GenBank/DDBJ databases">
        <title>Characterization of six clinical isolates of Enterochimera gen. nov., a novel genus of the Yersiniaciae family and the three species Enterochimera arupensis sp. nov., Enterochimera coloradensis sp. nov, and Enterochimera californica sp. nov.</title>
        <authorList>
            <person name="Rossi A."/>
            <person name="Fisher M."/>
        </authorList>
    </citation>
    <scope>NUCLEOTIDE SEQUENCE [LARGE SCALE GENOMIC DNA]</scope>
    <source>
        <strain evidence="2">2015-Iso6</strain>
    </source>
</reference>
<dbReference type="AlphaFoldDB" id="A0A2N5DSP8"/>
<sequence length="102" mass="10677">MSDSVIVTAKSFPQPETLALVSDVQFREPYSSAAINRKMRGIIGAGIYAGFNPTPGTGLNLLISSGTDGGTCSFNIGAYYQLTVRQQANVTVSLAAGKAYLV</sequence>
<evidence type="ECO:0000313" key="1">
    <source>
        <dbReference type="EMBL" id="PLR29163.1"/>
    </source>
</evidence>
<dbReference type="EMBL" id="PJZF01000084">
    <property type="protein sequence ID" value="PLR29163.1"/>
    <property type="molecule type" value="Genomic_DNA"/>
</dbReference>
<accession>A0A2N5DSP8</accession>
<dbReference type="Proteomes" id="UP000234240">
    <property type="component" value="Unassembled WGS sequence"/>
</dbReference>
<evidence type="ECO:0000313" key="2">
    <source>
        <dbReference type="Proteomes" id="UP000234240"/>
    </source>
</evidence>
<organism evidence="1 2">
    <name type="scientific">Chimaeribacter californicus</name>
    <dbReference type="NCBI Taxonomy" id="2060067"/>
    <lineage>
        <taxon>Bacteria</taxon>
        <taxon>Pseudomonadati</taxon>
        <taxon>Pseudomonadota</taxon>
        <taxon>Gammaproteobacteria</taxon>
        <taxon>Enterobacterales</taxon>
        <taxon>Yersiniaceae</taxon>
        <taxon>Chimaeribacter</taxon>
    </lineage>
</organism>
<keyword evidence="2" id="KW-1185">Reference proteome</keyword>
<feature type="non-terminal residue" evidence="1">
    <location>
        <position position="102"/>
    </location>
</feature>
<gene>
    <name evidence="1" type="ORF">CYR55_22960</name>
</gene>
<comment type="caution">
    <text evidence="1">The sequence shown here is derived from an EMBL/GenBank/DDBJ whole genome shotgun (WGS) entry which is preliminary data.</text>
</comment>
<proteinExistence type="predicted"/>
<name>A0A2N5DSP8_9GAMM</name>
<protein>
    <submittedName>
        <fullName evidence="1">Phage tail protein</fullName>
    </submittedName>
</protein>